<feature type="compositionally biased region" description="Basic residues" evidence="1">
    <location>
        <begin position="52"/>
        <end position="64"/>
    </location>
</feature>
<evidence type="ECO:0000313" key="2">
    <source>
        <dbReference type="EMBL" id="CAB4931471.1"/>
    </source>
</evidence>
<protein>
    <submittedName>
        <fullName evidence="2">Unannotated protein</fullName>
    </submittedName>
</protein>
<feature type="region of interest" description="Disordered" evidence="1">
    <location>
        <begin position="49"/>
        <end position="102"/>
    </location>
</feature>
<name>A0A6J7IL21_9ZZZZ</name>
<dbReference type="EMBL" id="CAFBMH010000144">
    <property type="protein sequence ID" value="CAB4931471.1"/>
    <property type="molecule type" value="Genomic_DNA"/>
</dbReference>
<proteinExistence type="predicted"/>
<accession>A0A6J7IL21</accession>
<gene>
    <name evidence="2" type="ORF">UFOPK3543_02685</name>
</gene>
<evidence type="ECO:0000256" key="1">
    <source>
        <dbReference type="SAM" id="MobiDB-lite"/>
    </source>
</evidence>
<dbReference type="AlphaFoldDB" id="A0A6J7IL21"/>
<reference evidence="2" key="1">
    <citation type="submission" date="2020-05" db="EMBL/GenBank/DDBJ databases">
        <authorList>
            <person name="Chiriac C."/>
            <person name="Salcher M."/>
            <person name="Ghai R."/>
            <person name="Kavagutti S V."/>
        </authorList>
    </citation>
    <scope>NUCLEOTIDE SEQUENCE</scope>
</reference>
<sequence length="258" mass="29019">MHRVEMNAPRAEALGPHLVQRDLRSLRAGVLLGALVGLGRHLELRHRETRGVHTARRHGDHTRRRGPDQSFEQQCRQQERADDLARHRGLGAVGSHPTLGRERAGVVDQDVEPLMVGQHPRRELPHVHKVTHVGRHLRYRLAARRGAAGRGDEVVDDALVFLRVTADEHERGATRGELTCCRQTNTRCRAREQDNPTGEVIVVERRPVSETLPRLVSDLGEARDDGRFDDRVGEPLERCVHAVQVPSPRHGQTPPTRS</sequence>
<organism evidence="2">
    <name type="scientific">freshwater metagenome</name>
    <dbReference type="NCBI Taxonomy" id="449393"/>
    <lineage>
        <taxon>unclassified sequences</taxon>
        <taxon>metagenomes</taxon>
        <taxon>ecological metagenomes</taxon>
    </lineage>
</organism>
<feature type="compositionally biased region" description="Basic and acidic residues" evidence="1">
    <location>
        <begin position="77"/>
        <end position="86"/>
    </location>
</feature>